<dbReference type="Pfam" id="PF00392">
    <property type="entry name" value="GntR"/>
    <property type="match status" value="1"/>
</dbReference>
<dbReference type="RefSeq" id="WP_091525219.1">
    <property type="nucleotide sequence ID" value="NZ_LT629772.1"/>
</dbReference>
<dbReference type="GO" id="GO:0003700">
    <property type="term" value="F:DNA-binding transcription factor activity"/>
    <property type="evidence" value="ECO:0007669"/>
    <property type="project" value="InterPro"/>
</dbReference>
<dbReference type="PROSITE" id="PS50949">
    <property type="entry name" value="HTH_GNTR"/>
    <property type="match status" value="1"/>
</dbReference>
<keyword evidence="3" id="KW-0804">Transcription</keyword>
<dbReference type="Gene3D" id="1.10.10.10">
    <property type="entry name" value="Winged helix-like DNA-binding domain superfamily/Winged helix DNA-binding domain"/>
    <property type="match status" value="1"/>
</dbReference>
<proteinExistence type="predicted"/>
<protein>
    <submittedName>
        <fullName evidence="5">DNA-binding transcriptional regulator, GntR family</fullName>
    </submittedName>
</protein>
<dbReference type="CDD" id="cd07377">
    <property type="entry name" value="WHTH_GntR"/>
    <property type="match status" value="1"/>
</dbReference>
<evidence type="ECO:0000259" key="4">
    <source>
        <dbReference type="PROSITE" id="PS50949"/>
    </source>
</evidence>
<dbReference type="InterPro" id="IPR000524">
    <property type="entry name" value="Tscrpt_reg_HTH_GntR"/>
</dbReference>
<name>A0A1H1TTC4_9ACTN</name>
<feature type="domain" description="HTH gntR-type" evidence="4">
    <location>
        <begin position="1"/>
        <end position="65"/>
    </location>
</feature>
<dbReference type="InterPro" id="IPR011711">
    <property type="entry name" value="GntR_C"/>
</dbReference>
<evidence type="ECO:0000313" key="6">
    <source>
        <dbReference type="Proteomes" id="UP000199103"/>
    </source>
</evidence>
<evidence type="ECO:0000256" key="2">
    <source>
        <dbReference type="ARBA" id="ARBA00023125"/>
    </source>
</evidence>
<accession>A0A1H1TTC4</accession>
<keyword evidence="2 5" id="KW-0238">DNA-binding</keyword>
<dbReference type="Pfam" id="PF07729">
    <property type="entry name" value="FCD"/>
    <property type="match status" value="1"/>
</dbReference>
<dbReference type="InterPro" id="IPR036388">
    <property type="entry name" value="WH-like_DNA-bd_sf"/>
</dbReference>
<dbReference type="SUPFAM" id="SSF48008">
    <property type="entry name" value="GntR ligand-binding domain-like"/>
    <property type="match status" value="1"/>
</dbReference>
<gene>
    <name evidence="5" type="ORF">SAMN04489812_2513</name>
</gene>
<evidence type="ECO:0000256" key="1">
    <source>
        <dbReference type="ARBA" id="ARBA00023015"/>
    </source>
</evidence>
<dbReference type="SMART" id="SM00895">
    <property type="entry name" value="FCD"/>
    <property type="match status" value="1"/>
</dbReference>
<dbReference type="SUPFAM" id="SSF46785">
    <property type="entry name" value="Winged helix' DNA-binding domain"/>
    <property type="match status" value="1"/>
</dbReference>
<organism evidence="5 6">
    <name type="scientific">Microlunatus soli</name>
    <dbReference type="NCBI Taxonomy" id="630515"/>
    <lineage>
        <taxon>Bacteria</taxon>
        <taxon>Bacillati</taxon>
        <taxon>Actinomycetota</taxon>
        <taxon>Actinomycetes</taxon>
        <taxon>Propionibacteriales</taxon>
        <taxon>Propionibacteriaceae</taxon>
        <taxon>Microlunatus</taxon>
    </lineage>
</organism>
<keyword evidence="6" id="KW-1185">Reference proteome</keyword>
<reference evidence="5 6" key="1">
    <citation type="submission" date="2016-10" db="EMBL/GenBank/DDBJ databases">
        <authorList>
            <person name="de Groot N.N."/>
        </authorList>
    </citation>
    <scope>NUCLEOTIDE SEQUENCE [LARGE SCALE GENOMIC DNA]</scope>
    <source>
        <strain evidence="5 6">DSM 21800</strain>
    </source>
</reference>
<dbReference type="AlphaFoldDB" id="A0A1H1TTC4"/>
<dbReference type="SMART" id="SM00345">
    <property type="entry name" value="HTH_GNTR"/>
    <property type="match status" value="1"/>
</dbReference>
<dbReference type="EMBL" id="LT629772">
    <property type="protein sequence ID" value="SDS63450.1"/>
    <property type="molecule type" value="Genomic_DNA"/>
</dbReference>
<dbReference type="Gene3D" id="1.20.120.530">
    <property type="entry name" value="GntR ligand-binding domain-like"/>
    <property type="match status" value="1"/>
</dbReference>
<sequence>MATGVYDRIREAIVRGEFAPGDALGEVALARQFGTSRTPVREALHRLEIEAIVEPGPRGVRVRASSPEEILDIYEVRITLESAAAKAAATRATELDQIRLRAAQDAMIATGDDPADRAQVNRVFHEAIWNASHSPTLVDLLHRLNVHLIRYPTTTLTYGDRWDEVLREHQDLLDAIEQRDATAAQSIAERHMTGAREVRLRMYADG</sequence>
<dbReference type="Proteomes" id="UP000199103">
    <property type="component" value="Chromosome I"/>
</dbReference>
<dbReference type="OrthoDB" id="4164516at2"/>
<keyword evidence="1" id="KW-0805">Transcription regulation</keyword>
<dbReference type="PANTHER" id="PTHR43537">
    <property type="entry name" value="TRANSCRIPTIONAL REGULATOR, GNTR FAMILY"/>
    <property type="match status" value="1"/>
</dbReference>
<dbReference type="InterPro" id="IPR036390">
    <property type="entry name" value="WH_DNA-bd_sf"/>
</dbReference>
<dbReference type="InterPro" id="IPR008920">
    <property type="entry name" value="TF_FadR/GntR_C"/>
</dbReference>
<dbReference type="GO" id="GO:0003677">
    <property type="term" value="F:DNA binding"/>
    <property type="evidence" value="ECO:0007669"/>
    <property type="project" value="UniProtKB-KW"/>
</dbReference>
<dbReference type="STRING" id="630515.SAMN04489812_2513"/>
<evidence type="ECO:0000256" key="3">
    <source>
        <dbReference type="ARBA" id="ARBA00023163"/>
    </source>
</evidence>
<evidence type="ECO:0000313" key="5">
    <source>
        <dbReference type="EMBL" id="SDS63450.1"/>
    </source>
</evidence>
<dbReference type="PANTHER" id="PTHR43537:SF5">
    <property type="entry name" value="UXU OPERON TRANSCRIPTIONAL REGULATOR"/>
    <property type="match status" value="1"/>
</dbReference>